<keyword evidence="3" id="KW-1185">Reference proteome</keyword>
<dbReference type="EMBL" id="WSRP01000001">
    <property type="protein sequence ID" value="MVX55606.1"/>
    <property type="molecule type" value="Genomic_DNA"/>
</dbReference>
<protein>
    <submittedName>
        <fullName evidence="2">Uncharacterized protein</fullName>
    </submittedName>
</protein>
<feature type="region of interest" description="Disordered" evidence="1">
    <location>
        <begin position="606"/>
        <end position="629"/>
    </location>
</feature>
<organism evidence="2 3">
    <name type="scientific">Parasutterella muris</name>
    <dbReference type="NCBI Taxonomy" id="2565572"/>
    <lineage>
        <taxon>Bacteria</taxon>
        <taxon>Pseudomonadati</taxon>
        <taxon>Pseudomonadota</taxon>
        <taxon>Betaproteobacteria</taxon>
        <taxon>Burkholderiales</taxon>
        <taxon>Sutterellaceae</taxon>
        <taxon>Parasutterella</taxon>
    </lineage>
</organism>
<dbReference type="AlphaFoldDB" id="A0A6L6YDI5"/>
<dbReference type="RefSeq" id="WP_160334043.1">
    <property type="nucleotide sequence ID" value="NZ_WSRP01000001.1"/>
</dbReference>
<dbReference type="OrthoDB" id="9107863at2"/>
<dbReference type="Proteomes" id="UP000472580">
    <property type="component" value="Unassembled WGS sequence"/>
</dbReference>
<accession>A0A6L6YDI5</accession>
<sequence>MAVQNIPRKAGPTIGNGILKEFPFSFKAIRETDVVVKTSSGTSVTDEEVTLRYGTDYTVTLNSNQDERAGGSVVFVDAPAKGVRVAITSDTAIDQQLVLTNHDGFLPESLNDAYDKLTIICQELKETLSRCLIVPLTSEKTPQEVMSDLLEVANRAADYAQRAEAIYNEVVSTGQNVSATWQEIQETKALIDIHKAAIDAAVARAEEVLARVEVIGKATDVLAPHVADLQTNAHHIDEIHRVGSDLRGFETDTLDLGAITDTNIDGETRVTEGYIKKVADHIDDCIHPVGDNIEKVENVNNNMEDIRIVSSDLQGFSSPTLDLGLVTEAPEDIPTIEGGYLKTLSGISSDIAALGPKADDITTLRNNLTTLETTNRNLASITTVAESITDVNAVSENWPTIETVYRSLDDIGTVSDGINHVTAVSENLEKITAVQEKLSAVDAVSDNLAIVESAAGVAEELETIRQEVLEANATAGFSFRYLATAEGSQTVEISPITPAVNTKVGDHVVSSIGDFFSVVAVDPTAGTATLSPKLGSFKGEKGDKGDGLQVAGTYPDYESLSKVEGEEGKVYLAGLNLYVWTTEEVTDEDGVTTTIGSWVNAGELVGPKGETGATGAQGLKGETGEKGDTGATPIIDIESTTLPAGSAATVTKSGTDEALLFTFGIPTGATGATGEKGETGATGATGATPVITISVEMLDASASPSVVKSGTAEAPSFVLKIPRGQTGATGAAGQIPELVDLGGLS</sequence>
<reference evidence="2 3" key="1">
    <citation type="submission" date="2019-12" db="EMBL/GenBank/DDBJ databases">
        <title>Microbes associate with the intestines of laboratory mice.</title>
        <authorList>
            <person name="Navarre W."/>
            <person name="Wong E."/>
        </authorList>
    </citation>
    <scope>NUCLEOTIDE SEQUENCE [LARGE SCALE GENOMIC DNA]</scope>
    <source>
        <strain evidence="2 3">NM82_D38</strain>
    </source>
</reference>
<gene>
    <name evidence="2" type="ORF">E5987_00070</name>
</gene>
<evidence type="ECO:0000256" key="1">
    <source>
        <dbReference type="SAM" id="MobiDB-lite"/>
    </source>
</evidence>
<evidence type="ECO:0000313" key="3">
    <source>
        <dbReference type="Proteomes" id="UP000472580"/>
    </source>
</evidence>
<evidence type="ECO:0000313" key="2">
    <source>
        <dbReference type="EMBL" id="MVX55606.1"/>
    </source>
</evidence>
<comment type="caution">
    <text evidence="2">The sequence shown here is derived from an EMBL/GenBank/DDBJ whole genome shotgun (WGS) entry which is preliminary data.</text>
</comment>
<name>A0A6L6YDI5_9BURK</name>
<proteinExistence type="predicted"/>